<dbReference type="PROSITE" id="PS50929">
    <property type="entry name" value="ABC_TM1F"/>
    <property type="match status" value="1"/>
</dbReference>
<comment type="caution">
    <text evidence="11">The sequence shown here is derived from an EMBL/GenBank/DDBJ whole genome shotgun (WGS) entry which is preliminary data.</text>
</comment>
<evidence type="ECO:0000259" key="10">
    <source>
        <dbReference type="PROSITE" id="PS50929"/>
    </source>
</evidence>
<gene>
    <name evidence="11" type="ORF">LNKW23_10830</name>
</gene>
<dbReference type="InterPro" id="IPR003593">
    <property type="entry name" value="AAA+_ATPase"/>
</dbReference>
<evidence type="ECO:0000256" key="8">
    <source>
        <dbReference type="SAM" id="Phobius"/>
    </source>
</evidence>
<sequence length="621" mass="67255">MGVEPPEPPRPPEPPQPPGPAAGAGAVPGGQPDGQPGEKPKPDLERQKRVLTRLFLENGLQHWKGYGVALAFMSVVAGMTGLSAWIMQDVINDIFIDRKPDMVWKIAGAVAGIFIIKGIASYVQQVILSRIGNRIVAEIQMRLFDHVQRHRIDFYEKMNTGQLAMRFSQNARSAREALNLVITSMGRDMFSLVALCIVMIVQDPLLAGIALLVGPPVAYGEWILVRKVKAVARAELLSIARIITTIQQTAQGARVVKAFGLEPVMRAEMDAAVQDVRQRADRIAQVGAATNPLMESFGGLAIAGVILYGGWRVIYGGGDPGAFFSFITALLMAYDPAKRLARLNIQLQASLVGVEMLYALLDRKPAIEEAEDAVPLKVGAGRVRLRNIRFRYGRKAPALDGLELIAEGGKVTALVGPSGAGKSTVFALIERFYDPDHGNVLIDGQNLRGVTFESLRRNIAYVAQDAFLFEGTVAENIRMGRLDATEEEIRAAAKAANAHAFIMAMPRGYETELGENGATLSGGERQRIAIARAMLRGAPILLLDEPTSALDAEAEAAVGEALARLMKGRTTIVIAHRLATVRHADMIHVIEGGKVVESGSHGELREAGGLYSRLYDLQFRD</sequence>
<keyword evidence="12" id="KW-1185">Reference proteome</keyword>
<dbReference type="Proteomes" id="UP001239909">
    <property type="component" value="Unassembled WGS sequence"/>
</dbReference>
<keyword evidence="4 11" id="KW-0067">ATP-binding</keyword>
<evidence type="ECO:0000256" key="3">
    <source>
        <dbReference type="ARBA" id="ARBA00022741"/>
    </source>
</evidence>
<keyword evidence="6 8" id="KW-0472">Membrane</keyword>
<feature type="compositionally biased region" description="Pro residues" evidence="7">
    <location>
        <begin position="1"/>
        <end position="20"/>
    </location>
</feature>
<dbReference type="InterPro" id="IPR017871">
    <property type="entry name" value="ABC_transporter-like_CS"/>
</dbReference>
<dbReference type="PANTHER" id="PTHR43394">
    <property type="entry name" value="ATP-DEPENDENT PERMEASE MDL1, MITOCHONDRIAL"/>
    <property type="match status" value="1"/>
</dbReference>
<dbReference type="Gene3D" id="3.40.50.300">
    <property type="entry name" value="P-loop containing nucleotide triphosphate hydrolases"/>
    <property type="match status" value="1"/>
</dbReference>
<comment type="subcellular location">
    <subcellularLocation>
        <location evidence="1">Cell membrane</location>
        <topology evidence="1">Multi-pass membrane protein</topology>
    </subcellularLocation>
</comment>
<evidence type="ECO:0000313" key="12">
    <source>
        <dbReference type="Proteomes" id="UP001239909"/>
    </source>
</evidence>
<keyword evidence="5 8" id="KW-1133">Transmembrane helix</keyword>
<dbReference type="GO" id="GO:0005524">
    <property type="term" value="F:ATP binding"/>
    <property type="evidence" value="ECO:0007669"/>
    <property type="project" value="UniProtKB-KW"/>
</dbReference>
<feature type="transmembrane region" description="Helical" evidence="8">
    <location>
        <begin position="102"/>
        <end position="123"/>
    </location>
</feature>
<dbReference type="Gene3D" id="1.20.1560.10">
    <property type="entry name" value="ABC transporter type 1, transmembrane domain"/>
    <property type="match status" value="1"/>
</dbReference>
<evidence type="ECO:0000256" key="6">
    <source>
        <dbReference type="ARBA" id="ARBA00023136"/>
    </source>
</evidence>
<evidence type="ECO:0000259" key="9">
    <source>
        <dbReference type="PROSITE" id="PS50893"/>
    </source>
</evidence>
<dbReference type="Pfam" id="PF00664">
    <property type="entry name" value="ABC_membrane"/>
    <property type="match status" value="1"/>
</dbReference>
<reference evidence="11 12" key="1">
    <citation type="submission" date="2023-04" db="EMBL/GenBank/DDBJ databases">
        <title>Marinoamorphus aggregata gen. nov., sp. Nov., isolate from tissue of brittle star Ophioplocus japonicus.</title>
        <authorList>
            <person name="Kawano K."/>
            <person name="Sawayama S."/>
            <person name="Nakagawa S."/>
        </authorList>
    </citation>
    <scope>NUCLEOTIDE SEQUENCE [LARGE SCALE GENOMIC DNA]</scope>
    <source>
        <strain evidence="11 12">NKW23</strain>
    </source>
</reference>
<dbReference type="InterPro" id="IPR036640">
    <property type="entry name" value="ABC1_TM_sf"/>
</dbReference>
<dbReference type="EMBL" id="BSYI01000006">
    <property type="protein sequence ID" value="GMG81870.1"/>
    <property type="molecule type" value="Genomic_DNA"/>
</dbReference>
<dbReference type="SUPFAM" id="SSF90123">
    <property type="entry name" value="ABC transporter transmembrane region"/>
    <property type="match status" value="1"/>
</dbReference>
<dbReference type="SUPFAM" id="SSF52540">
    <property type="entry name" value="P-loop containing nucleoside triphosphate hydrolases"/>
    <property type="match status" value="1"/>
</dbReference>
<keyword evidence="3" id="KW-0547">Nucleotide-binding</keyword>
<dbReference type="InterPro" id="IPR027417">
    <property type="entry name" value="P-loop_NTPase"/>
</dbReference>
<evidence type="ECO:0000313" key="11">
    <source>
        <dbReference type="EMBL" id="GMG81870.1"/>
    </source>
</evidence>
<accession>A0ABQ6LEV1</accession>
<evidence type="ECO:0000256" key="1">
    <source>
        <dbReference type="ARBA" id="ARBA00004651"/>
    </source>
</evidence>
<feature type="domain" description="ABC transmembrane type-1" evidence="10">
    <location>
        <begin position="68"/>
        <end position="349"/>
    </location>
</feature>
<evidence type="ECO:0000256" key="5">
    <source>
        <dbReference type="ARBA" id="ARBA00022989"/>
    </source>
</evidence>
<name>A0ABQ6LEV1_9RHOB</name>
<protein>
    <submittedName>
        <fullName evidence="11">ABC transporter ATP-binding protein</fullName>
    </submittedName>
</protein>
<evidence type="ECO:0000256" key="2">
    <source>
        <dbReference type="ARBA" id="ARBA00022692"/>
    </source>
</evidence>
<proteinExistence type="predicted"/>
<organism evidence="11 12">
    <name type="scientific">Paralimibaculum aggregatum</name>
    <dbReference type="NCBI Taxonomy" id="3036245"/>
    <lineage>
        <taxon>Bacteria</taxon>
        <taxon>Pseudomonadati</taxon>
        <taxon>Pseudomonadota</taxon>
        <taxon>Alphaproteobacteria</taxon>
        <taxon>Rhodobacterales</taxon>
        <taxon>Paracoccaceae</taxon>
        <taxon>Paralimibaculum</taxon>
    </lineage>
</organism>
<dbReference type="InterPro" id="IPR011527">
    <property type="entry name" value="ABC1_TM_dom"/>
</dbReference>
<dbReference type="InterPro" id="IPR003439">
    <property type="entry name" value="ABC_transporter-like_ATP-bd"/>
</dbReference>
<feature type="region of interest" description="Disordered" evidence="7">
    <location>
        <begin position="1"/>
        <end position="44"/>
    </location>
</feature>
<dbReference type="PANTHER" id="PTHR43394:SF7">
    <property type="entry name" value="ABC TRANSPORTER B FAMILY MEMBER 28"/>
    <property type="match status" value="1"/>
</dbReference>
<dbReference type="CDD" id="cd18552">
    <property type="entry name" value="ABC_6TM_MsbA_like"/>
    <property type="match status" value="1"/>
</dbReference>
<keyword evidence="2 8" id="KW-0812">Transmembrane</keyword>
<feature type="domain" description="ABC transporter" evidence="9">
    <location>
        <begin position="383"/>
        <end position="617"/>
    </location>
</feature>
<dbReference type="PROSITE" id="PS00211">
    <property type="entry name" value="ABC_TRANSPORTER_1"/>
    <property type="match status" value="1"/>
</dbReference>
<dbReference type="PROSITE" id="PS50893">
    <property type="entry name" value="ABC_TRANSPORTER_2"/>
    <property type="match status" value="1"/>
</dbReference>
<evidence type="ECO:0000256" key="7">
    <source>
        <dbReference type="SAM" id="MobiDB-lite"/>
    </source>
</evidence>
<evidence type="ECO:0000256" key="4">
    <source>
        <dbReference type="ARBA" id="ARBA00022840"/>
    </source>
</evidence>
<dbReference type="InterPro" id="IPR039421">
    <property type="entry name" value="Type_1_exporter"/>
</dbReference>
<dbReference type="Pfam" id="PF00005">
    <property type="entry name" value="ABC_tran"/>
    <property type="match status" value="1"/>
</dbReference>
<feature type="transmembrane region" description="Helical" evidence="8">
    <location>
        <begin position="66"/>
        <end position="87"/>
    </location>
</feature>
<dbReference type="SMART" id="SM00382">
    <property type="entry name" value="AAA"/>
    <property type="match status" value="1"/>
</dbReference>